<dbReference type="EMBL" id="JAPDGR010000211">
    <property type="protein sequence ID" value="KAJ2993537.1"/>
    <property type="molecule type" value="Genomic_DNA"/>
</dbReference>
<sequence>MRAINAVLCSTRLSFCVYTSAVACSVHYRVQHTPGKEDKEGDVSREVAAQPTLDEHHVPLGFLRYSPRALLLIPRVHLPLPARVAEDVMEYHATPFELARLQGLCRLEEVVALFHLVLYSRLANFAMYYSIPDDALIAAHQNGADPRRSVFVCQRIPEIMFGIEAGNQRKSSQASEAEDYWLDMLNADPP</sequence>
<accession>A0ACC1PJQ0</accession>
<organism evidence="1 2">
    <name type="scientific">Xylaria curta</name>
    <dbReference type="NCBI Taxonomy" id="42375"/>
    <lineage>
        <taxon>Eukaryota</taxon>
        <taxon>Fungi</taxon>
        <taxon>Dikarya</taxon>
        <taxon>Ascomycota</taxon>
        <taxon>Pezizomycotina</taxon>
        <taxon>Sordariomycetes</taxon>
        <taxon>Xylariomycetidae</taxon>
        <taxon>Xylariales</taxon>
        <taxon>Xylariaceae</taxon>
        <taxon>Xylaria</taxon>
    </lineage>
</organism>
<name>A0ACC1PJQ0_9PEZI</name>
<reference evidence="1" key="1">
    <citation type="submission" date="2022-10" db="EMBL/GenBank/DDBJ databases">
        <title>Genome Sequence of Xylaria curta.</title>
        <authorList>
            <person name="Buettner E."/>
        </authorList>
    </citation>
    <scope>NUCLEOTIDE SEQUENCE</scope>
    <source>
        <strain evidence="1">Babe10</strain>
    </source>
</reference>
<evidence type="ECO:0000313" key="2">
    <source>
        <dbReference type="Proteomes" id="UP001143856"/>
    </source>
</evidence>
<proteinExistence type="predicted"/>
<gene>
    <name evidence="1" type="ORF">NUW58_g1807</name>
</gene>
<comment type="caution">
    <text evidence="1">The sequence shown here is derived from an EMBL/GenBank/DDBJ whole genome shotgun (WGS) entry which is preliminary data.</text>
</comment>
<evidence type="ECO:0000313" key="1">
    <source>
        <dbReference type="EMBL" id="KAJ2993537.1"/>
    </source>
</evidence>
<keyword evidence="2" id="KW-1185">Reference proteome</keyword>
<dbReference type="Proteomes" id="UP001143856">
    <property type="component" value="Unassembled WGS sequence"/>
</dbReference>
<protein>
    <submittedName>
        <fullName evidence="1">Uncharacterized protein</fullName>
    </submittedName>
</protein>